<gene>
    <name evidence="2" type="ORF">ACFOD4_00015</name>
</gene>
<dbReference type="RefSeq" id="WP_379592299.1">
    <property type="nucleotide sequence ID" value="NZ_JBHRTN010000001.1"/>
</dbReference>
<accession>A0ABV7FXE1</accession>
<evidence type="ECO:0000313" key="2">
    <source>
        <dbReference type="EMBL" id="MFC3123430.1"/>
    </source>
</evidence>
<feature type="signal peptide" evidence="1">
    <location>
        <begin position="1"/>
        <end position="23"/>
    </location>
</feature>
<keyword evidence="3" id="KW-1185">Reference proteome</keyword>
<sequence length="102" mass="10761">MMINTRFLLTALALTSLAGGAQAQISVKVLGENFSVAYSDSNTGNVVGGGQVRVDTFGQDLRIVHLEQAASRRAPGLPVDLGDDKGIVYRPLPDRAIPLAAR</sequence>
<evidence type="ECO:0000256" key="1">
    <source>
        <dbReference type="SAM" id="SignalP"/>
    </source>
</evidence>
<comment type="caution">
    <text evidence="2">The sequence shown here is derived from an EMBL/GenBank/DDBJ whole genome shotgun (WGS) entry which is preliminary data.</text>
</comment>
<organism evidence="2 3">
    <name type="scientific">Teichococcus globiformis</name>
    <dbReference type="NCBI Taxonomy" id="2307229"/>
    <lineage>
        <taxon>Bacteria</taxon>
        <taxon>Pseudomonadati</taxon>
        <taxon>Pseudomonadota</taxon>
        <taxon>Alphaproteobacteria</taxon>
        <taxon>Acetobacterales</taxon>
        <taxon>Roseomonadaceae</taxon>
        <taxon>Roseomonas</taxon>
    </lineage>
</organism>
<feature type="chain" id="PRO_5045061781" evidence="1">
    <location>
        <begin position="24"/>
        <end position="102"/>
    </location>
</feature>
<keyword evidence="1" id="KW-0732">Signal</keyword>
<proteinExistence type="predicted"/>
<dbReference type="EMBL" id="JBHRTN010000001">
    <property type="protein sequence ID" value="MFC3123430.1"/>
    <property type="molecule type" value="Genomic_DNA"/>
</dbReference>
<protein>
    <submittedName>
        <fullName evidence="2">Uncharacterized protein</fullName>
    </submittedName>
</protein>
<reference evidence="3" key="1">
    <citation type="journal article" date="2019" name="Int. J. Syst. Evol. Microbiol.">
        <title>The Global Catalogue of Microorganisms (GCM) 10K type strain sequencing project: providing services to taxonomists for standard genome sequencing and annotation.</title>
        <authorList>
            <consortium name="The Broad Institute Genomics Platform"/>
            <consortium name="The Broad Institute Genome Sequencing Center for Infectious Disease"/>
            <person name="Wu L."/>
            <person name="Ma J."/>
        </authorList>
    </citation>
    <scope>NUCLEOTIDE SEQUENCE [LARGE SCALE GENOMIC DNA]</scope>
    <source>
        <strain evidence="3">KCTC 52094</strain>
    </source>
</reference>
<dbReference type="Proteomes" id="UP001595593">
    <property type="component" value="Unassembled WGS sequence"/>
</dbReference>
<name>A0ABV7FXE1_9PROT</name>
<evidence type="ECO:0000313" key="3">
    <source>
        <dbReference type="Proteomes" id="UP001595593"/>
    </source>
</evidence>